<name>A0ACB9AFB1_CICIN</name>
<sequence>MAQLAVTVPFWRACQPAGYAMRPRPLAGGIRGNSPVPSRSLGVVSQGALGVALYKEMYAKPSKVEVVISLDLVPNEEETNSSVQVARRRIFGRMLYVFPSAFKGENSVLLLQNMVGLSAEG</sequence>
<accession>A0ACB9AFB1</accession>
<dbReference type="EMBL" id="CM042015">
    <property type="protein sequence ID" value="KAI3708914.1"/>
    <property type="molecule type" value="Genomic_DNA"/>
</dbReference>
<proteinExistence type="predicted"/>
<reference evidence="1 2" key="2">
    <citation type="journal article" date="2022" name="Mol. Ecol. Resour.">
        <title>The genomes of chicory, endive, great burdock and yacon provide insights into Asteraceae paleo-polyploidization history and plant inulin production.</title>
        <authorList>
            <person name="Fan W."/>
            <person name="Wang S."/>
            <person name="Wang H."/>
            <person name="Wang A."/>
            <person name="Jiang F."/>
            <person name="Liu H."/>
            <person name="Zhao H."/>
            <person name="Xu D."/>
            <person name="Zhang Y."/>
        </authorList>
    </citation>
    <scope>NUCLEOTIDE SEQUENCE [LARGE SCALE GENOMIC DNA]</scope>
    <source>
        <strain evidence="2">cv. Punajuju</strain>
        <tissue evidence="1">Leaves</tissue>
    </source>
</reference>
<gene>
    <name evidence="1" type="ORF">L2E82_38481</name>
</gene>
<reference evidence="2" key="1">
    <citation type="journal article" date="2022" name="Mol. Ecol. Resour.">
        <title>The genomes of chicory, endive, great burdock and yacon provide insights into Asteraceae palaeo-polyploidization history and plant inulin production.</title>
        <authorList>
            <person name="Fan W."/>
            <person name="Wang S."/>
            <person name="Wang H."/>
            <person name="Wang A."/>
            <person name="Jiang F."/>
            <person name="Liu H."/>
            <person name="Zhao H."/>
            <person name="Xu D."/>
            <person name="Zhang Y."/>
        </authorList>
    </citation>
    <scope>NUCLEOTIDE SEQUENCE [LARGE SCALE GENOMIC DNA]</scope>
    <source>
        <strain evidence="2">cv. Punajuju</strain>
    </source>
</reference>
<dbReference type="Proteomes" id="UP001055811">
    <property type="component" value="Linkage Group LG07"/>
</dbReference>
<comment type="caution">
    <text evidence="1">The sequence shown here is derived from an EMBL/GenBank/DDBJ whole genome shotgun (WGS) entry which is preliminary data.</text>
</comment>
<organism evidence="1 2">
    <name type="scientific">Cichorium intybus</name>
    <name type="common">Chicory</name>
    <dbReference type="NCBI Taxonomy" id="13427"/>
    <lineage>
        <taxon>Eukaryota</taxon>
        <taxon>Viridiplantae</taxon>
        <taxon>Streptophyta</taxon>
        <taxon>Embryophyta</taxon>
        <taxon>Tracheophyta</taxon>
        <taxon>Spermatophyta</taxon>
        <taxon>Magnoliopsida</taxon>
        <taxon>eudicotyledons</taxon>
        <taxon>Gunneridae</taxon>
        <taxon>Pentapetalae</taxon>
        <taxon>asterids</taxon>
        <taxon>campanulids</taxon>
        <taxon>Asterales</taxon>
        <taxon>Asteraceae</taxon>
        <taxon>Cichorioideae</taxon>
        <taxon>Cichorieae</taxon>
        <taxon>Cichoriinae</taxon>
        <taxon>Cichorium</taxon>
    </lineage>
</organism>
<keyword evidence="2" id="KW-1185">Reference proteome</keyword>
<evidence type="ECO:0000313" key="2">
    <source>
        <dbReference type="Proteomes" id="UP001055811"/>
    </source>
</evidence>
<protein>
    <submittedName>
        <fullName evidence="1">Uncharacterized protein</fullName>
    </submittedName>
</protein>
<evidence type="ECO:0000313" key="1">
    <source>
        <dbReference type="EMBL" id="KAI3708914.1"/>
    </source>
</evidence>